<sequence>MDKFKALQHLINFDLSLDELKALLSQTSWDETCGIELKKHHLNKILMLYKEGKIQYATLSEWANLLENREDISYQSNHEKIMEDTIYKLANPDLEGIVSDDEIDLFLLKN</sequence>
<reference evidence="1" key="2">
    <citation type="submission" date="2020-09" db="EMBL/GenBank/DDBJ databases">
        <authorList>
            <person name="Sun Q."/>
            <person name="Zhou Y."/>
        </authorList>
    </citation>
    <scope>NUCLEOTIDE SEQUENCE</scope>
    <source>
        <strain evidence="1">CGMCC 1.15758</strain>
    </source>
</reference>
<reference evidence="1" key="1">
    <citation type="journal article" date="2014" name="Int. J. Syst. Evol. Microbiol.">
        <title>Complete genome sequence of Corynebacterium casei LMG S-19264T (=DSM 44701T), isolated from a smear-ripened cheese.</title>
        <authorList>
            <consortium name="US DOE Joint Genome Institute (JGI-PGF)"/>
            <person name="Walter F."/>
            <person name="Albersmeier A."/>
            <person name="Kalinowski J."/>
            <person name="Ruckert C."/>
        </authorList>
    </citation>
    <scope>NUCLEOTIDE SEQUENCE</scope>
    <source>
        <strain evidence="1">CGMCC 1.15758</strain>
    </source>
</reference>
<dbReference type="Proteomes" id="UP000636949">
    <property type="component" value="Unassembled WGS sequence"/>
</dbReference>
<dbReference type="EMBL" id="BMJS01000101">
    <property type="protein sequence ID" value="GGG09246.1"/>
    <property type="molecule type" value="Genomic_DNA"/>
</dbReference>
<keyword evidence="2" id="KW-1185">Reference proteome</keyword>
<organism evidence="1 2">
    <name type="scientific">Cysteiniphilum litorale</name>
    <dbReference type="NCBI Taxonomy" id="2056700"/>
    <lineage>
        <taxon>Bacteria</taxon>
        <taxon>Pseudomonadati</taxon>
        <taxon>Pseudomonadota</taxon>
        <taxon>Gammaproteobacteria</taxon>
        <taxon>Thiotrichales</taxon>
        <taxon>Fastidiosibacteraceae</taxon>
        <taxon>Cysteiniphilum</taxon>
    </lineage>
</organism>
<proteinExistence type="predicted"/>
<gene>
    <name evidence="1" type="ORF">GCM10010995_28570</name>
</gene>
<evidence type="ECO:0000313" key="1">
    <source>
        <dbReference type="EMBL" id="GGG09246.1"/>
    </source>
</evidence>
<protein>
    <submittedName>
        <fullName evidence="1">Uncharacterized protein</fullName>
    </submittedName>
</protein>
<accession>A0A8J2Z7I8</accession>
<name>A0A8J2Z7I8_9GAMM</name>
<dbReference type="OrthoDB" id="7595800at2"/>
<dbReference type="RefSeq" id="WP_117004170.1">
    <property type="nucleotide sequence ID" value="NZ_BMJS01000101.1"/>
</dbReference>
<dbReference type="AlphaFoldDB" id="A0A8J2Z7I8"/>
<evidence type="ECO:0000313" key="2">
    <source>
        <dbReference type="Proteomes" id="UP000636949"/>
    </source>
</evidence>
<comment type="caution">
    <text evidence="1">The sequence shown here is derived from an EMBL/GenBank/DDBJ whole genome shotgun (WGS) entry which is preliminary data.</text>
</comment>